<comment type="caution">
    <text evidence="1">The sequence shown here is derived from an EMBL/GenBank/DDBJ whole genome shotgun (WGS) entry which is preliminary data.</text>
</comment>
<dbReference type="AlphaFoldDB" id="A0A5C6UJM1"/>
<dbReference type="EMBL" id="VOQR01000001">
    <property type="protein sequence ID" value="TXC72436.1"/>
    <property type="molecule type" value="Genomic_DNA"/>
</dbReference>
<evidence type="ECO:0000313" key="1">
    <source>
        <dbReference type="EMBL" id="TXC72436.1"/>
    </source>
</evidence>
<reference evidence="1 2" key="1">
    <citation type="journal article" date="2013" name="Antonie Van Leeuwenhoek">
        <title>Sphingomonas ginsenosidivorax sp. nov., with the ability to transform ginsenosides.</title>
        <authorList>
            <person name="Jin X.F."/>
            <person name="Kim J.K."/>
            <person name="Liu Q.M."/>
            <person name="Kang M.S."/>
            <person name="He D."/>
            <person name="Jin F.X."/>
            <person name="Kim S.C."/>
            <person name="Im W.T."/>
        </authorList>
    </citation>
    <scope>NUCLEOTIDE SEQUENCE [LARGE SCALE GENOMIC DNA]</scope>
    <source>
        <strain evidence="1 2">KHI67</strain>
    </source>
</reference>
<accession>A0A5C6UJM1</accession>
<evidence type="ECO:0000313" key="2">
    <source>
        <dbReference type="Proteomes" id="UP000321250"/>
    </source>
</evidence>
<name>A0A5C6UJM1_9SPHN</name>
<dbReference type="RefSeq" id="WP_147083710.1">
    <property type="nucleotide sequence ID" value="NZ_VOQR01000001.1"/>
</dbReference>
<evidence type="ECO:0008006" key="3">
    <source>
        <dbReference type="Google" id="ProtNLM"/>
    </source>
</evidence>
<sequence>MDKKVLARIHRVRTLQLGLVRADEARAHNKFASETELGRRIAELAQAIAPTQETAGGVSLAAAAHYRGRLHQSAAAARDRLQSAEYQANRATEATRAAKRDQSAVEKLMARADAEAVLKAIRGLEESPPLRKIRHDPC</sequence>
<keyword evidence="2" id="KW-1185">Reference proteome</keyword>
<dbReference type="Proteomes" id="UP000321250">
    <property type="component" value="Unassembled WGS sequence"/>
</dbReference>
<protein>
    <recommendedName>
        <fullName evidence="3">Flagellar FliJ protein</fullName>
    </recommendedName>
</protein>
<proteinExistence type="predicted"/>
<gene>
    <name evidence="1" type="ORF">FSB78_16890</name>
</gene>
<organism evidence="1 2">
    <name type="scientific">Sphingomonas ginsenosidivorax</name>
    <dbReference type="NCBI Taxonomy" id="862135"/>
    <lineage>
        <taxon>Bacteria</taxon>
        <taxon>Pseudomonadati</taxon>
        <taxon>Pseudomonadota</taxon>
        <taxon>Alphaproteobacteria</taxon>
        <taxon>Sphingomonadales</taxon>
        <taxon>Sphingomonadaceae</taxon>
        <taxon>Sphingomonas</taxon>
    </lineage>
</organism>
<dbReference type="OrthoDB" id="7566552at2"/>